<evidence type="ECO:0000259" key="1">
    <source>
        <dbReference type="PROSITE" id="PS51186"/>
    </source>
</evidence>
<sequence length="327" mass="36279">MGSHTESGLGAHVGKRITIRLHEDSGGFRDIVGVLESETTLRNKHNEIIEFSPSDIAISRVIKELPTRAGTGAPLSHRIHEIEDICMRTWPPTKIESLGKWQMRTSGKFTMRANSVLPQGAAPYGQPGCDIEQAIIKVIEHYKKENLTPIFHLPLPTYSALDSALEKLGWKERVRAHVMVADITNFHVNLPSGFEMNTSSEFDESWLEVQDDHGVAEIMRSYPALYSSISKNGTIVAVGRTAQCEKWTSLARIYVAPEMRGMGLGKAIVSELLNSAAAHSATQAVLQVDSNNQGAIALYESLGFRFHHEYIFRAHLTSLDILEEECC</sequence>
<dbReference type="PANTHER" id="PTHR43072">
    <property type="entry name" value="N-ACETYLTRANSFERASE"/>
    <property type="match status" value="1"/>
</dbReference>
<dbReference type="InterPro" id="IPR016181">
    <property type="entry name" value="Acyl_CoA_acyltransferase"/>
</dbReference>
<dbReference type="AlphaFoldDB" id="A0A6J7XQF1"/>
<dbReference type="GO" id="GO:0016747">
    <property type="term" value="F:acyltransferase activity, transferring groups other than amino-acyl groups"/>
    <property type="evidence" value="ECO:0007669"/>
    <property type="project" value="InterPro"/>
</dbReference>
<organism evidence="2">
    <name type="scientific">freshwater metagenome</name>
    <dbReference type="NCBI Taxonomy" id="449393"/>
    <lineage>
        <taxon>unclassified sequences</taxon>
        <taxon>metagenomes</taxon>
        <taxon>ecological metagenomes</taxon>
    </lineage>
</organism>
<dbReference type="EMBL" id="CAFBSG010000004">
    <property type="protein sequence ID" value="CAB5239600.1"/>
    <property type="molecule type" value="Genomic_DNA"/>
</dbReference>
<evidence type="ECO:0000313" key="2">
    <source>
        <dbReference type="EMBL" id="CAB5239600.1"/>
    </source>
</evidence>
<feature type="domain" description="N-acetyltransferase" evidence="1">
    <location>
        <begin position="178"/>
        <end position="323"/>
    </location>
</feature>
<dbReference type="SUPFAM" id="SSF55729">
    <property type="entry name" value="Acyl-CoA N-acyltransferases (Nat)"/>
    <property type="match status" value="1"/>
</dbReference>
<reference evidence="2" key="1">
    <citation type="submission" date="2020-05" db="EMBL/GenBank/DDBJ databases">
        <authorList>
            <person name="Chiriac C."/>
            <person name="Salcher M."/>
            <person name="Ghai R."/>
            <person name="Kavagutti S V."/>
        </authorList>
    </citation>
    <scope>NUCLEOTIDE SEQUENCE</scope>
</reference>
<dbReference type="Pfam" id="PF24553">
    <property type="entry name" value="Rv0428c_C"/>
    <property type="match status" value="1"/>
</dbReference>
<protein>
    <submittedName>
        <fullName evidence="2">Unannotated protein</fullName>
    </submittedName>
</protein>
<dbReference type="InterPro" id="IPR056935">
    <property type="entry name" value="Rv0428c-like_C"/>
</dbReference>
<gene>
    <name evidence="2" type="ORF">UFOPK3554_00369</name>
</gene>
<proteinExistence type="predicted"/>
<dbReference type="Gene3D" id="3.40.630.30">
    <property type="match status" value="1"/>
</dbReference>
<dbReference type="PROSITE" id="PS51186">
    <property type="entry name" value="GNAT"/>
    <property type="match status" value="1"/>
</dbReference>
<accession>A0A6J7XQF1</accession>
<dbReference type="PANTHER" id="PTHR43072:SF60">
    <property type="entry name" value="L-2,4-DIAMINOBUTYRIC ACID ACETYLTRANSFERASE"/>
    <property type="match status" value="1"/>
</dbReference>
<dbReference type="InterPro" id="IPR000182">
    <property type="entry name" value="GNAT_dom"/>
</dbReference>
<dbReference type="CDD" id="cd04301">
    <property type="entry name" value="NAT_SF"/>
    <property type="match status" value="1"/>
</dbReference>
<name>A0A6J7XQF1_9ZZZZ</name>